<proteinExistence type="predicted"/>
<comment type="caution">
    <text evidence="2">The sequence shown here is derived from an EMBL/GenBank/DDBJ whole genome shotgun (WGS) entry which is preliminary data.</text>
</comment>
<reference evidence="2 3" key="1">
    <citation type="submission" date="2019-07" db="EMBL/GenBank/DDBJ databases">
        <title>Chromosome genome assembly for large yellow croaker.</title>
        <authorList>
            <person name="Xiao S."/>
        </authorList>
    </citation>
    <scope>NUCLEOTIDE SEQUENCE [LARGE SCALE GENOMIC DNA]</scope>
    <source>
        <strain evidence="2">JMULYC20181020</strain>
        <tissue evidence="2">Muscle</tissue>
    </source>
</reference>
<evidence type="ECO:0000313" key="2">
    <source>
        <dbReference type="EMBL" id="KAE8280140.1"/>
    </source>
</evidence>
<sequence length="152" mass="17251">MTQPVPSHRFRRGGQCQMGSDSEESSNEEDTGQNEDGVGSEMVRNEIRVFEAMSQRPGRYSQVTKRGIEENSFQGVPLHTGRASDRNLDQREFFGSLAWNLEKRMLSQGKDQKGYIKLIDDLKVLYPQYWPQDAAALFGEGEVETLCQKLGM</sequence>
<evidence type="ECO:0000256" key="1">
    <source>
        <dbReference type="SAM" id="MobiDB-lite"/>
    </source>
</evidence>
<feature type="region of interest" description="Disordered" evidence="1">
    <location>
        <begin position="1"/>
        <end position="45"/>
    </location>
</feature>
<feature type="compositionally biased region" description="Acidic residues" evidence="1">
    <location>
        <begin position="21"/>
        <end position="33"/>
    </location>
</feature>
<protein>
    <submittedName>
        <fullName evidence="2">Uncharacterized protein</fullName>
    </submittedName>
</protein>
<gene>
    <name evidence="2" type="ORF">D5F01_LYC22280</name>
</gene>
<dbReference type="AlphaFoldDB" id="A0A6G0HLV1"/>
<keyword evidence="3" id="KW-1185">Reference proteome</keyword>
<dbReference type="Proteomes" id="UP000424527">
    <property type="component" value="Unassembled WGS sequence"/>
</dbReference>
<name>A0A6G0HLV1_LARCR</name>
<evidence type="ECO:0000313" key="3">
    <source>
        <dbReference type="Proteomes" id="UP000424527"/>
    </source>
</evidence>
<accession>A0A6G0HLV1</accession>
<organism evidence="2 3">
    <name type="scientific">Larimichthys crocea</name>
    <name type="common">Large yellow croaker</name>
    <name type="synonym">Pseudosciaena crocea</name>
    <dbReference type="NCBI Taxonomy" id="215358"/>
    <lineage>
        <taxon>Eukaryota</taxon>
        <taxon>Metazoa</taxon>
        <taxon>Chordata</taxon>
        <taxon>Craniata</taxon>
        <taxon>Vertebrata</taxon>
        <taxon>Euteleostomi</taxon>
        <taxon>Actinopterygii</taxon>
        <taxon>Neopterygii</taxon>
        <taxon>Teleostei</taxon>
        <taxon>Neoteleostei</taxon>
        <taxon>Acanthomorphata</taxon>
        <taxon>Eupercaria</taxon>
        <taxon>Sciaenidae</taxon>
        <taxon>Larimichthys</taxon>
    </lineage>
</organism>
<dbReference type="EMBL" id="REGW02000022">
    <property type="protein sequence ID" value="KAE8280140.1"/>
    <property type="molecule type" value="Genomic_DNA"/>
</dbReference>